<sequence length="60" mass="7188">MWHTYKGRLADRCSLDSKVKSTPLRSPSLKIDMTVSKGWHFARSVFQREYRNDHHSRVQR</sequence>
<name>A0A0E9RYK8_ANGAN</name>
<proteinExistence type="predicted"/>
<reference evidence="1" key="2">
    <citation type="journal article" date="2015" name="Fish Shellfish Immunol.">
        <title>Early steps in the European eel (Anguilla anguilla)-Vibrio vulnificus interaction in the gills: Role of the RtxA13 toxin.</title>
        <authorList>
            <person name="Callol A."/>
            <person name="Pajuelo D."/>
            <person name="Ebbesson L."/>
            <person name="Teles M."/>
            <person name="MacKenzie S."/>
            <person name="Amaro C."/>
        </authorList>
    </citation>
    <scope>NUCLEOTIDE SEQUENCE</scope>
</reference>
<reference evidence="1" key="1">
    <citation type="submission" date="2014-11" db="EMBL/GenBank/DDBJ databases">
        <authorList>
            <person name="Amaro Gonzalez C."/>
        </authorList>
    </citation>
    <scope>NUCLEOTIDE SEQUENCE</scope>
</reference>
<organism evidence="1">
    <name type="scientific">Anguilla anguilla</name>
    <name type="common">European freshwater eel</name>
    <name type="synonym">Muraena anguilla</name>
    <dbReference type="NCBI Taxonomy" id="7936"/>
    <lineage>
        <taxon>Eukaryota</taxon>
        <taxon>Metazoa</taxon>
        <taxon>Chordata</taxon>
        <taxon>Craniata</taxon>
        <taxon>Vertebrata</taxon>
        <taxon>Euteleostomi</taxon>
        <taxon>Actinopterygii</taxon>
        <taxon>Neopterygii</taxon>
        <taxon>Teleostei</taxon>
        <taxon>Anguilliformes</taxon>
        <taxon>Anguillidae</taxon>
        <taxon>Anguilla</taxon>
    </lineage>
</organism>
<accession>A0A0E9RYK8</accession>
<dbReference type="AlphaFoldDB" id="A0A0E9RYK8"/>
<evidence type="ECO:0000313" key="1">
    <source>
        <dbReference type="EMBL" id="JAH33333.1"/>
    </source>
</evidence>
<dbReference type="EMBL" id="GBXM01075244">
    <property type="protein sequence ID" value="JAH33333.1"/>
    <property type="molecule type" value="Transcribed_RNA"/>
</dbReference>
<protein>
    <submittedName>
        <fullName evidence="1">Uncharacterized protein</fullName>
    </submittedName>
</protein>